<accession>A0ACC2NZH3</accession>
<name>A0ACC2NZH3_9HYME</name>
<protein>
    <submittedName>
        <fullName evidence="1">Uncharacterized protein</fullName>
    </submittedName>
</protein>
<reference evidence="1" key="1">
    <citation type="submission" date="2023-04" db="EMBL/GenBank/DDBJ databases">
        <title>A chromosome-level genome assembly of the parasitoid wasp Eretmocerus hayati.</title>
        <authorList>
            <person name="Zhong Y."/>
            <person name="Liu S."/>
            <person name="Liu Y."/>
        </authorList>
    </citation>
    <scope>NUCLEOTIDE SEQUENCE</scope>
    <source>
        <strain evidence="1">ZJU_SS_LIU_2023</strain>
    </source>
</reference>
<evidence type="ECO:0000313" key="1">
    <source>
        <dbReference type="EMBL" id="KAJ8676278.1"/>
    </source>
</evidence>
<keyword evidence="2" id="KW-1185">Reference proteome</keyword>
<proteinExistence type="predicted"/>
<organism evidence="1 2">
    <name type="scientific">Eretmocerus hayati</name>
    <dbReference type="NCBI Taxonomy" id="131215"/>
    <lineage>
        <taxon>Eukaryota</taxon>
        <taxon>Metazoa</taxon>
        <taxon>Ecdysozoa</taxon>
        <taxon>Arthropoda</taxon>
        <taxon>Hexapoda</taxon>
        <taxon>Insecta</taxon>
        <taxon>Pterygota</taxon>
        <taxon>Neoptera</taxon>
        <taxon>Endopterygota</taxon>
        <taxon>Hymenoptera</taxon>
        <taxon>Apocrita</taxon>
        <taxon>Proctotrupomorpha</taxon>
        <taxon>Chalcidoidea</taxon>
        <taxon>Aphelinidae</taxon>
        <taxon>Aphelininae</taxon>
        <taxon>Eretmocerus</taxon>
    </lineage>
</organism>
<gene>
    <name evidence="1" type="ORF">QAD02_012064</name>
</gene>
<comment type="caution">
    <text evidence="1">The sequence shown here is derived from an EMBL/GenBank/DDBJ whole genome shotgun (WGS) entry which is preliminary data.</text>
</comment>
<evidence type="ECO:0000313" key="2">
    <source>
        <dbReference type="Proteomes" id="UP001239111"/>
    </source>
</evidence>
<dbReference type="EMBL" id="CM056742">
    <property type="protein sequence ID" value="KAJ8676278.1"/>
    <property type="molecule type" value="Genomic_DNA"/>
</dbReference>
<sequence length="199" mass="22736">MKQLPDIIRNWGFDPVTMPNTSRNIGGFWFTLGTSVNVNLLNGRLHGLSNTYSIKNLNVKNDILTKIEGIFFFPELTVYHDSQTRVLFKDVYKAVNSTLQNVTTQVSFFIDTASTAEVVRIDTKQLQIGDIEMVIDDDSNSKVMKYFVEEVRPRILQLIPDIVDEASSHLMSDLKDKINNFSQERRLKVLNDMGLLSMD</sequence>
<dbReference type="Proteomes" id="UP001239111">
    <property type="component" value="Chromosome 2"/>
</dbReference>